<keyword evidence="2" id="KW-0472">Membrane</keyword>
<feature type="transmembrane region" description="Helical" evidence="2">
    <location>
        <begin position="251"/>
        <end position="273"/>
    </location>
</feature>
<protein>
    <recommendedName>
        <fullName evidence="5">Peptide zinc metalloprotease protein</fullName>
    </recommendedName>
</protein>
<feature type="transmembrane region" description="Helical" evidence="2">
    <location>
        <begin position="279"/>
        <end position="300"/>
    </location>
</feature>
<dbReference type="InterPro" id="IPR001193">
    <property type="entry name" value="MBTPS2"/>
</dbReference>
<evidence type="ECO:0008006" key="5">
    <source>
        <dbReference type="Google" id="ProtNLM"/>
    </source>
</evidence>
<feature type="transmembrane region" description="Helical" evidence="2">
    <location>
        <begin position="347"/>
        <end position="371"/>
    </location>
</feature>
<dbReference type="NCBIfam" id="NF041824">
    <property type="entry name" value="daptide_HExxH"/>
    <property type="match status" value="1"/>
</dbReference>
<evidence type="ECO:0000256" key="2">
    <source>
        <dbReference type="SAM" id="Phobius"/>
    </source>
</evidence>
<evidence type="ECO:0000313" key="3">
    <source>
        <dbReference type="EMBL" id="MFM2721004.1"/>
    </source>
</evidence>
<feature type="region of interest" description="Disordered" evidence="1">
    <location>
        <begin position="13"/>
        <end position="44"/>
    </location>
</feature>
<accession>A0ABW9GHL2</accession>
<gene>
    <name evidence="3" type="ORF">P5G46_10870</name>
</gene>
<keyword evidence="4" id="KW-1185">Reference proteome</keyword>
<name>A0ABW9GHL2_9MICO</name>
<evidence type="ECO:0000313" key="4">
    <source>
        <dbReference type="Proteomes" id="UP001630303"/>
    </source>
</evidence>
<reference evidence="3 4" key="1">
    <citation type="submission" date="2023-03" db="EMBL/GenBank/DDBJ databases">
        <title>MT1 and MT2 Draft Genomes of Novel Species.</title>
        <authorList>
            <person name="Venkateswaran K."/>
        </authorList>
    </citation>
    <scope>NUCLEOTIDE SEQUENCE [LARGE SCALE GENOMIC DNA]</scope>
    <source>
        <strain evidence="3 4">IF8SW-P5</strain>
    </source>
</reference>
<sequence>MTGLPLAERCARKRRTAPEVRDLPLDPPELAPDVRVHPPTSEDQPWFLQRGTNHYYRLTADLARLVALLDGTRPVRAMPQRLGAPWTEEDIRRALAFLSDAELLRTASDAHRRRASGRLRLVPPLTVQLTLFDPSRMLAAAARVTRFAATGASVWTALAIIGAGLLALVISAGDLRAALGEPVPYLTAVAVVIGTLAATGLHELGHGLVLASYGGRPQRIGVMLFYLTPAFFCDVSDGWRLPSHRQRAHVALAGILVQGAIGGTLALAALLPLPRDVRLTLLLLAVVTLIACLVNTIPFVKLDGYIALMSWLDVTHLRDKAMADARSTLSHALFGTERERRLPQYGWAVPFGFACMLFPLFLVGNALLLWSDTLSRLGLVGSLATVAIVTVALSGLVREIVRLFREARAQRAGALRRWTVGFAGIALVAGAAFVPVPHTMAGGFIVTDRGTEMMLPTSVDSQRLAPGTPVELKRGGLVLDERVGTAVVSETPAREASAPLSALFPVRETEPLIPVRAIGLREVDLVGAAPGIAVVDLGTQPLWLWLTSRAADAFTP</sequence>
<keyword evidence="2" id="KW-1133">Transmembrane helix</keyword>
<dbReference type="EMBL" id="JAROCE010000003">
    <property type="protein sequence ID" value="MFM2721004.1"/>
    <property type="molecule type" value="Genomic_DNA"/>
</dbReference>
<organism evidence="3 4">
    <name type="scientific">Microbacterium mcarthurae</name>
    <dbReference type="NCBI Taxonomy" id="3035918"/>
    <lineage>
        <taxon>Bacteria</taxon>
        <taxon>Bacillati</taxon>
        <taxon>Actinomycetota</taxon>
        <taxon>Actinomycetes</taxon>
        <taxon>Micrococcales</taxon>
        <taxon>Microbacteriaceae</taxon>
        <taxon>Microbacterium</taxon>
    </lineage>
</organism>
<dbReference type="InterPro" id="IPR049694">
    <property type="entry name" value="Daptide_HExxH"/>
</dbReference>
<feature type="transmembrane region" description="Helical" evidence="2">
    <location>
        <begin position="152"/>
        <end position="171"/>
    </location>
</feature>
<comment type="caution">
    <text evidence="3">The sequence shown here is derived from an EMBL/GenBank/DDBJ whole genome shotgun (WGS) entry which is preliminary data.</text>
</comment>
<dbReference type="PANTHER" id="PTHR13325:SF3">
    <property type="entry name" value="MEMBRANE-BOUND TRANSCRIPTION FACTOR SITE-2 PROTEASE"/>
    <property type="match status" value="1"/>
</dbReference>
<dbReference type="Proteomes" id="UP001630303">
    <property type="component" value="Unassembled WGS sequence"/>
</dbReference>
<feature type="transmembrane region" description="Helical" evidence="2">
    <location>
        <begin position="183"/>
        <end position="200"/>
    </location>
</feature>
<proteinExistence type="predicted"/>
<dbReference type="RefSeq" id="WP_408905698.1">
    <property type="nucleotide sequence ID" value="NZ_JAROCE010000003.1"/>
</dbReference>
<evidence type="ECO:0000256" key="1">
    <source>
        <dbReference type="SAM" id="MobiDB-lite"/>
    </source>
</evidence>
<feature type="transmembrane region" description="Helical" evidence="2">
    <location>
        <begin position="418"/>
        <end position="436"/>
    </location>
</feature>
<keyword evidence="2" id="KW-0812">Transmembrane</keyword>
<feature type="transmembrane region" description="Helical" evidence="2">
    <location>
        <begin position="377"/>
        <end position="397"/>
    </location>
</feature>
<dbReference type="PANTHER" id="PTHR13325">
    <property type="entry name" value="PROTEASE M50 MEMBRANE-BOUND TRANSCRIPTION FACTOR SITE 2 PROTEASE"/>
    <property type="match status" value="1"/>
</dbReference>